<comment type="caution">
    <text evidence="3">The sequence shown here is derived from an EMBL/GenBank/DDBJ whole genome shotgun (WGS) entry which is preliminary data.</text>
</comment>
<feature type="compositionally biased region" description="Pro residues" evidence="1">
    <location>
        <begin position="140"/>
        <end position="158"/>
    </location>
</feature>
<keyword evidence="2" id="KW-0732">Signal</keyword>
<proteinExistence type="predicted"/>
<gene>
    <name evidence="3" type="ORF">V5O48_016107</name>
</gene>
<dbReference type="EMBL" id="JBAHYK010002075">
    <property type="protein sequence ID" value="KAL0565911.1"/>
    <property type="molecule type" value="Genomic_DNA"/>
</dbReference>
<accession>A0ABR3ESP0</accession>
<evidence type="ECO:0000256" key="1">
    <source>
        <dbReference type="SAM" id="MobiDB-lite"/>
    </source>
</evidence>
<organism evidence="3 4">
    <name type="scientific">Marasmius crinis-equi</name>
    <dbReference type="NCBI Taxonomy" id="585013"/>
    <lineage>
        <taxon>Eukaryota</taxon>
        <taxon>Fungi</taxon>
        <taxon>Dikarya</taxon>
        <taxon>Basidiomycota</taxon>
        <taxon>Agaricomycotina</taxon>
        <taxon>Agaricomycetes</taxon>
        <taxon>Agaricomycetidae</taxon>
        <taxon>Agaricales</taxon>
        <taxon>Marasmiineae</taxon>
        <taxon>Marasmiaceae</taxon>
        <taxon>Marasmius</taxon>
    </lineage>
</organism>
<keyword evidence="4" id="KW-1185">Reference proteome</keyword>
<evidence type="ECO:0000313" key="4">
    <source>
        <dbReference type="Proteomes" id="UP001465976"/>
    </source>
</evidence>
<evidence type="ECO:0000256" key="2">
    <source>
        <dbReference type="SAM" id="SignalP"/>
    </source>
</evidence>
<reference evidence="3 4" key="1">
    <citation type="submission" date="2024-02" db="EMBL/GenBank/DDBJ databases">
        <title>A draft genome for the cacao thread blight pathogen Marasmius crinis-equi.</title>
        <authorList>
            <person name="Cohen S.P."/>
            <person name="Baruah I.K."/>
            <person name="Amoako-Attah I."/>
            <person name="Bukari Y."/>
            <person name="Meinhardt L.W."/>
            <person name="Bailey B.A."/>
        </authorList>
    </citation>
    <scope>NUCLEOTIDE SEQUENCE [LARGE SCALE GENOMIC DNA]</scope>
    <source>
        <strain evidence="3 4">GH-76</strain>
    </source>
</reference>
<feature type="signal peptide" evidence="2">
    <location>
        <begin position="1"/>
        <end position="19"/>
    </location>
</feature>
<evidence type="ECO:0000313" key="3">
    <source>
        <dbReference type="EMBL" id="KAL0565911.1"/>
    </source>
</evidence>
<feature type="chain" id="PRO_5046381658" evidence="2">
    <location>
        <begin position="20"/>
        <end position="276"/>
    </location>
</feature>
<dbReference type="Proteomes" id="UP001465976">
    <property type="component" value="Unassembled WGS sequence"/>
</dbReference>
<sequence>MKFTTALIATSALFASVSAMPVKRAVDPNLVPQFGHQAGLNPTGTGDCDGIPGAPKIPCACPPDRQAFIDSLNANVAAGHAVKNPSVPVSFPTSNSKEDQIARIQASLVTLQNLNGPGQGCPAVSTTFLQQQKAIQDGAAPPPPAPAAPAPPPPPAPAASPAKAGGVDPALVPDFGHQAGLNPTGTGDCDGIPGAPKIPCTCPPDRQAFIDSLSANVAAGHAVKNPSVAVTFPTGQSVDDKKARLQASLVTLQNLNGPGVGCPAVSTTFLKQLQAL</sequence>
<name>A0ABR3ESP0_9AGAR</name>
<protein>
    <submittedName>
        <fullName evidence="3">Uncharacterized protein</fullName>
    </submittedName>
</protein>
<feature type="region of interest" description="Disordered" evidence="1">
    <location>
        <begin position="132"/>
        <end position="190"/>
    </location>
</feature>